<dbReference type="RefSeq" id="WP_257925285.1">
    <property type="nucleotide sequence ID" value="NZ_JAMXQV010000027.1"/>
</dbReference>
<accession>A0A9X2NKZ3</accession>
<dbReference type="AlphaFoldDB" id="A0A9X2NKZ3"/>
<proteinExistence type="predicted"/>
<name>A0A9X2NKZ3_9PSEU</name>
<dbReference type="Proteomes" id="UP001144096">
    <property type="component" value="Unassembled WGS sequence"/>
</dbReference>
<evidence type="ECO:0000313" key="1">
    <source>
        <dbReference type="EMBL" id="MCR6488720.1"/>
    </source>
</evidence>
<organism evidence="1 2">
    <name type="scientific">Amycolatopsis iheyensis</name>
    <dbReference type="NCBI Taxonomy" id="2945988"/>
    <lineage>
        <taxon>Bacteria</taxon>
        <taxon>Bacillati</taxon>
        <taxon>Actinomycetota</taxon>
        <taxon>Actinomycetes</taxon>
        <taxon>Pseudonocardiales</taxon>
        <taxon>Pseudonocardiaceae</taxon>
        <taxon>Amycolatopsis</taxon>
    </lineage>
</organism>
<evidence type="ECO:0000313" key="2">
    <source>
        <dbReference type="Proteomes" id="UP001144096"/>
    </source>
</evidence>
<dbReference type="EMBL" id="JAMXQV010000027">
    <property type="protein sequence ID" value="MCR6488720.1"/>
    <property type="molecule type" value="Genomic_DNA"/>
</dbReference>
<reference evidence="1" key="1">
    <citation type="submission" date="2022-06" db="EMBL/GenBank/DDBJ databases">
        <title>Amycolatopsis iheyaensis sp. nov., a new species of the genus Amycolatopsis isolated from soil in Iheya island, Japan.</title>
        <authorList>
            <person name="Ngamcharungchit C."/>
            <person name="Kanto H."/>
            <person name="Take A."/>
            <person name="Intra B."/>
            <person name="Matsumoto A."/>
            <person name="Panbangred W."/>
            <person name="Inahashi Y."/>
        </authorList>
    </citation>
    <scope>NUCLEOTIDE SEQUENCE</scope>
    <source>
        <strain evidence="1">OK19-0408</strain>
    </source>
</reference>
<sequence length="162" mass="17398">MGLETFERIDWSSFVADLSAAEAARIRAAAERVEAARPPEDTGQWDWWPEHVGIDPGGKTTQLIIAGTTLTPSNNGVDWLELDLSIVREQRPRLTVSATLEVACWCDPDHGIHVVHSEEHLVGAAPALTAAIESAAAALERWAAGSRDPSVHRATAGLPNPP</sequence>
<comment type="caution">
    <text evidence="1">The sequence shown here is derived from an EMBL/GenBank/DDBJ whole genome shotgun (WGS) entry which is preliminary data.</text>
</comment>
<gene>
    <name evidence="1" type="ORF">M8542_38415</name>
</gene>
<keyword evidence="2" id="KW-1185">Reference proteome</keyword>
<protein>
    <submittedName>
        <fullName evidence="1">Uncharacterized protein</fullName>
    </submittedName>
</protein>